<protein>
    <submittedName>
        <fullName evidence="2">Probable DNA metabolism protein</fullName>
    </submittedName>
</protein>
<sequence length="255" mass="30821">MTLFVYDKTFDGILSCVFFAYEHRITPDDILSEQSQIPLFINNLYHVKTEKEKAWRVWSVLEKKLSRIAQNMVLMTWLSELPEIEMLLFRYICKIIDHPKGYEMNFGDAGVIRIREITQKVHAESERLIQFIRFQKTADDIYFSPVSPRFNLLSLIVPHFKSRYADQQWIIYDVGRNTGVYYDRQAVCQISFSPEDLRALKQPKLDDEKLSEEELFFQKMWKQYFRSTTIRERINLKLQRQHMPKRYWKFMTEMQ</sequence>
<evidence type="ECO:0000259" key="1">
    <source>
        <dbReference type="Pfam" id="PF13566"/>
    </source>
</evidence>
<organism evidence="2 3">
    <name type="scientific">Porphyromonas macacae</name>
    <dbReference type="NCBI Taxonomy" id="28115"/>
    <lineage>
        <taxon>Bacteria</taxon>
        <taxon>Pseudomonadati</taxon>
        <taxon>Bacteroidota</taxon>
        <taxon>Bacteroidia</taxon>
        <taxon>Bacteroidales</taxon>
        <taxon>Porphyromonadaceae</taxon>
        <taxon>Porphyromonas</taxon>
    </lineage>
</organism>
<dbReference type="AlphaFoldDB" id="A0A379DJ90"/>
<dbReference type="EMBL" id="UGTI01000001">
    <property type="protein sequence ID" value="SUB77815.1"/>
    <property type="molecule type" value="Genomic_DNA"/>
</dbReference>
<evidence type="ECO:0000313" key="3">
    <source>
        <dbReference type="Proteomes" id="UP000254263"/>
    </source>
</evidence>
<name>A0A379DJ90_9PORP</name>
<dbReference type="Pfam" id="PF13566">
    <property type="entry name" value="DUF4130"/>
    <property type="match status" value="1"/>
</dbReference>
<evidence type="ECO:0000313" key="2">
    <source>
        <dbReference type="EMBL" id="SUB77815.1"/>
    </source>
</evidence>
<feature type="domain" description="DUF4130" evidence="1">
    <location>
        <begin position="83"/>
        <end position="253"/>
    </location>
</feature>
<reference evidence="2 3" key="1">
    <citation type="submission" date="2018-06" db="EMBL/GenBank/DDBJ databases">
        <authorList>
            <consortium name="Pathogen Informatics"/>
            <person name="Doyle S."/>
        </authorList>
    </citation>
    <scope>NUCLEOTIDE SEQUENCE [LARGE SCALE GENOMIC DNA]</scope>
    <source>
        <strain evidence="2 3">NCTC13100</strain>
    </source>
</reference>
<dbReference type="InterPro" id="IPR023875">
    <property type="entry name" value="DNA_repair_put"/>
</dbReference>
<dbReference type="RefSeq" id="WP_018360513.1">
    <property type="nucleotide sequence ID" value="NZ_UGTI01000001.1"/>
</dbReference>
<dbReference type="Proteomes" id="UP000254263">
    <property type="component" value="Unassembled WGS sequence"/>
</dbReference>
<proteinExistence type="predicted"/>
<dbReference type="NCBIfam" id="TIGR03915">
    <property type="entry name" value="SAM_7_link_chp"/>
    <property type="match status" value="1"/>
</dbReference>
<accession>A0A379DJ90</accession>
<gene>
    <name evidence="2" type="ORF">NCTC13100_00958</name>
</gene>
<dbReference type="InterPro" id="IPR025404">
    <property type="entry name" value="DUF4130"/>
</dbReference>